<dbReference type="InterPro" id="IPR032675">
    <property type="entry name" value="LRR_dom_sf"/>
</dbReference>
<comment type="similarity">
    <text evidence="3">Belongs to the protein kinase superfamily. Ser/Thr protein kinase family.</text>
</comment>
<dbReference type="GO" id="GO:0004674">
    <property type="term" value="F:protein serine/threonine kinase activity"/>
    <property type="evidence" value="ECO:0007669"/>
    <property type="project" value="UniProtKB-KW"/>
</dbReference>
<evidence type="ECO:0000256" key="4">
    <source>
        <dbReference type="ARBA" id="ARBA00012513"/>
    </source>
</evidence>
<comment type="caution">
    <text evidence="25">The sequence shown here is derived from an EMBL/GenBank/DDBJ whole genome shotgun (WGS) entry which is preliminary data.</text>
</comment>
<comment type="subcellular location">
    <subcellularLocation>
        <location evidence="1">Cell membrane</location>
        <topology evidence="1">Single-pass membrane protein</topology>
    </subcellularLocation>
    <subcellularLocation>
        <location evidence="2">Membrane</location>
        <topology evidence="2">Single-pass type I membrane protein</topology>
    </subcellularLocation>
</comment>
<dbReference type="Pfam" id="PF07714">
    <property type="entry name" value="PK_Tyr_Ser-Thr"/>
    <property type="match status" value="1"/>
</dbReference>
<keyword evidence="9" id="KW-0808">Transferase</keyword>
<dbReference type="InterPro" id="IPR008271">
    <property type="entry name" value="Ser/Thr_kinase_AS"/>
</dbReference>
<evidence type="ECO:0000313" key="26">
    <source>
        <dbReference type="Proteomes" id="UP000197138"/>
    </source>
</evidence>
<evidence type="ECO:0000256" key="18">
    <source>
        <dbReference type="ARBA" id="ARBA00023170"/>
    </source>
</evidence>
<keyword evidence="11" id="KW-0732">Signal</keyword>
<keyword evidence="12" id="KW-0677">Repeat</keyword>
<keyword evidence="13 22" id="KW-0547">Nucleotide-binding</keyword>
<dbReference type="InterPro" id="IPR001611">
    <property type="entry name" value="Leu-rich_rpt"/>
</dbReference>
<keyword evidence="19" id="KW-0325">Glycoprotein</keyword>
<feature type="transmembrane region" description="Helical" evidence="23">
    <location>
        <begin position="658"/>
        <end position="680"/>
    </location>
</feature>
<dbReference type="FunFam" id="1.10.510.10:FF:000358">
    <property type="entry name" value="Putative leucine-rich repeat receptor-like serine/threonine-protein kinase"/>
    <property type="match status" value="1"/>
</dbReference>
<dbReference type="CDD" id="cd14066">
    <property type="entry name" value="STKc_IRAK"/>
    <property type="match status" value="1"/>
</dbReference>
<evidence type="ECO:0000256" key="12">
    <source>
        <dbReference type="ARBA" id="ARBA00022737"/>
    </source>
</evidence>
<dbReference type="PANTHER" id="PTHR45974:SF272">
    <property type="entry name" value="LEUCINE RICH REPEAT FAMILY PROTEIN, EXPRESSED"/>
    <property type="match status" value="1"/>
</dbReference>
<evidence type="ECO:0000256" key="11">
    <source>
        <dbReference type="ARBA" id="ARBA00022729"/>
    </source>
</evidence>
<dbReference type="SMART" id="SM00220">
    <property type="entry name" value="S_TKc"/>
    <property type="match status" value="1"/>
</dbReference>
<dbReference type="InterPro" id="IPR055414">
    <property type="entry name" value="LRR_R13L4/SHOC2-like"/>
</dbReference>
<proteinExistence type="inferred from homology"/>
<feature type="domain" description="Protein kinase" evidence="24">
    <location>
        <begin position="714"/>
        <end position="1009"/>
    </location>
</feature>
<evidence type="ECO:0000256" key="8">
    <source>
        <dbReference type="ARBA" id="ARBA00022614"/>
    </source>
</evidence>
<dbReference type="Pfam" id="PF08263">
    <property type="entry name" value="LRRNT_2"/>
    <property type="match status" value="1"/>
</dbReference>
<keyword evidence="7" id="KW-0597">Phosphoprotein</keyword>
<comment type="catalytic activity">
    <reaction evidence="20">
        <text>L-threonyl-[protein] + ATP = O-phospho-L-threonyl-[protein] + ADP + H(+)</text>
        <dbReference type="Rhea" id="RHEA:46608"/>
        <dbReference type="Rhea" id="RHEA-COMP:11060"/>
        <dbReference type="Rhea" id="RHEA-COMP:11605"/>
        <dbReference type="ChEBI" id="CHEBI:15378"/>
        <dbReference type="ChEBI" id="CHEBI:30013"/>
        <dbReference type="ChEBI" id="CHEBI:30616"/>
        <dbReference type="ChEBI" id="CHEBI:61977"/>
        <dbReference type="ChEBI" id="CHEBI:456216"/>
        <dbReference type="EC" id="2.7.11.1"/>
    </reaction>
</comment>
<evidence type="ECO:0000256" key="14">
    <source>
        <dbReference type="ARBA" id="ARBA00022777"/>
    </source>
</evidence>
<keyword evidence="18" id="KW-0675">Receptor</keyword>
<dbReference type="SMART" id="SM00369">
    <property type="entry name" value="LRR_TYP"/>
    <property type="match status" value="9"/>
</dbReference>
<evidence type="ECO:0000256" key="16">
    <source>
        <dbReference type="ARBA" id="ARBA00022989"/>
    </source>
</evidence>
<dbReference type="Gene3D" id="3.30.200.20">
    <property type="entry name" value="Phosphorylase Kinase, domain 1"/>
    <property type="match status" value="1"/>
</dbReference>
<dbReference type="Pfam" id="PF00560">
    <property type="entry name" value="LRR_1"/>
    <property type="match status" value="5"/>
</dbReference>
<evidence type="ECO:0000256" key="20">
    <source>
        <dbReference type="ARBA" id="ARBA00047899"/>
    </source>
</evidence>
<dbReference type="PANTHER" id="PTHR45974">
    <property type="entry name" value="RECEPTOR-LIKE PROTEIN 55"/>
    <property type="match status" value="1"/>
</dbReference>
<evidence type="ECO:0000256" key="23">
    <source>
        <dbReference type="SAM" id="Phobius"/>
    </source>
</evidence>
<dbReference type="FunFam" id="3.80.10.10:FF:000129">
    <property type="entry name" value="Leucine-rich repeat receptor-like kinase"/>
    <property type="match status" value="1"/>
</dbReference>
<dbReference type="SUPFAM" id="SSF52058">
    <property type="entry name" value="L domain-like"/>
    <property type="match status" value="2"/>
</dbReference>
<dbReference type="Proteomes" id="UP000197138">
    <property type="component" value="Unassembled WGS sequence"/>
</dbReference>
<keyword evidence="15 22" id="KW-0067">ATP-binding</keyword>
<evidence type="ECO:0000256" key="9">
    <source>
        <dbReference type="ARBA" id="ARBA00022679"/>
    </source>
</evidence>
<keyword evidence="17 23" id="KW-0472">Membrane</keyword>
<dbReference type="PROSITE" id="PS50011">
    <property type="entry name" value="PROTEIN_KINASE_DOM"/>
    <property type="match status" value="1"/>
</dbReference>
<evidence type="ECO:0000256" key="3">
    <source>
        <dbReference type="ARBA" id="ARBA00008684"/>
    </source>
</evidence>
<evidence type="ECO:0000256" key="7">
    <source>
        <dbReference type="ARBA" id="ARBA00022553"/>
    </source>
</evidence>
<comment type="catalytic activity">
    <reaction evidence="21">
        <text>L-seryl-[protein] + ATP = O-phospho-L-seryl-[protein] + ADP + H(+)</text>
        <dbReference type="Rhea" id="RHEA:17989"/>
        <dbReference type="Rhea" id="RHEA-COMP:9863"/>
        <dbReference type="Rhea" id="RHEA-COMP:11604"/>
        <dbReference type="ChEBI" id="CHEBI:15378"/>
        <dbReference type="ChEBI" id="CHEBI:29999"/>
        <dbReference type="ChEBI" id="CHEBI:30616"/>
        <dbReference type="ChEBI" id="CHEBI:83421"/>
        <dbReference type="ChEBI" id="CHEBI:456216"/>
        <dbReference type="EC" id="2.7.11.1"/>
    </reaction>
</comment>
<dbReference type="InterPro" id="IPR001245">
    <property type="entry name" value="Ser-Thr/Tyr_kinase_cat_dom"/>
</dbReference>
<dbReference type="FunFam" id="3.80.10.10:FF:000288">
    <property type="entry name" value="LRR receptor-like serine/threonine-protein kinase EFR"/>
    <property type="match status" value="1"/>
</dbReference>
<evidence type="ECO:0000256" key="17">
    <source>
        <dbReference type="ARBA" id="ARBA00023136"/>
    </source>
</evidence>
<evidence type="ECO:0000313" key="25">
    <source>
        <dbReference type="EMBL" id="OWM82334.1"/>
    </source>
</evidence>
<accession>A0A218XBM6</accession>
<dbReference type="FunFam" id="3.80.10.10:FF:000439">
    <property type="entry name" value="LRR receptor-like serine/threonine-protein kinase FLS2"/>
    <property type="match status" value="1"/>
</dbReference>
<keyword evidence="5" id="KW-1003">Cell membrane</keyword>
<evidence type="ECO:0000259" key="24">
    <source>
        <dbReference type="PROSITE" id="PS50011"/>
    </source>
</evidence>
<dbReference type="GO" id="GO:0005524">
    <property type="term" value="F:ATP binding"/>
    <property type="evidence" value="ECO:0007669"/>
    <property type="project" value="UniProtKB-UniRule"/>
</dbReference>
<dbReference type="InterPro" id="IPR011009">
    <property type="entry name" value="Kinase-like_dom_sf"/>
</dbReference>
<dbReference type="EC" id="2.7.11.1" evidence="4"/>
<dbReference type="Gene3D" id="1.10.510.10">
    <property type="entry name" value="Transferase(Phosphotransferase) domain 1"/>
    <property type="match status" value="1"/>
</dbReference>
<dbReference type="FunFam" id="3.30.200.20:FF:000432">
    <property type="entry name" value="LRR receptor-like serine/threonine-protein kinase EFR"/>
    <property type="match status" value="1"/>
</dbReference>
<keyword evidence="14" id="KW-0418">Kinase</keyword>
<dbReference type="InterPro" id="IPR017441">
    <property type="entry name" value="Protein_kinase_ATP_BS"/>
</dbReference>
<evidence type="ECO:0000256" key="21">
    <source>
        <dbReference type="ARBA" id="ARBA00048679"/>
    </source>
</evidence>
<organism evidence="25 26">
    <name type="scientific">Punica granatum</name>
    <name type="common">Pomegranate</name>
    <dbReference type="NCBI Taxonomy" id="22663"/>
    <lineage>
        <taxon>Eukaryota</taxon>
        <taxon>Viridiplantae</taxon>
        <taxon>Streptophyta</taxon>
        <taxon>Embryophyta</taxon>
        <taxon>Tracheophyta</taxon>
        <taxon>Spermatophyta</taxon>
        <taxon>Magnoliopsida</taxon>
        <taxon>eudicotyledons</taxon>
        <taxon>Gunneridae</taxon>
        <taxon>Pentapetalae</taxon>
        <taxon>rosids</taxon>
        <taxon>malvids</taxon>
        <taxon>Myrtales</taxon>
        <taxon>Lythraceae</taxon>
        <taxon>Punica</taxon>
    </lineage>
</organism>
<keyword evidence="8" id="KW-0433">Leucine-rich repeat</keyword>
<evidence type="ECO:0000256" key="19">
    <source>
        <dbReference type="ARBA" id="ARBA00023180"/>
    </source>
</evidence>
<keyword evidence="16 23" id="KW-1133">Transmembrane helix</keyword>
<evidence type="ECO:0000256" key="13">
    <source>
        <dbReference type="ARBA" id="ARBA00022741"/>
    </source>
</evidence>
<dbReference type="PROSITE" id="PS00107">
    <property type="entry name" value="PROTEIN_KINASE_ATP"/>
    <property type="match status" value="1"/>
</dbReference>
<evidence type="ECO:0000256" key="5">
    <source>
        <dbReference type="ARBA" id="ARBA00022475"/>
    </source>
</evidence>
<dbReference type="EMBL" id="MTKT01002011">
    <property type="protein sequence ID" value="OWM82334.1"/>
    <property type="molecule type" value="Genomic_DNA"/>
</dbReference>
<evidence type="ECO:0000256" key="15">
    <source>
        <dbReference type="ARBA" id="ARBA00022840"/>
    </source>
</evidence>
<gene>
    <name evidence="25" type="ORF">CDL15_Pgr001908</name>
</gene>
<dbReference type="InterPro" id="IPR003591">
    <property type="entry name" value="Leu-rich_rpt_typical-subtyp"/>
</dbReference>
<evidence type="ECO:0000256" key="2">
    <source>
        <dbReference type="ARBA" id="ARBA00004479"/>
    </source>
</evidence>
<dbReference type="Pfam" id="PF23598">
    <property type="entry name" value="LRR_14"/>
    <property type="match status" value="2"/>
</dbReference>
<evidence type="ECO:0000256" key="1">
    <source>
        <dbReference type="ARBA" id="ARBA00004162"/>
    </source>
</evidence>
<dbReference type="GO" id="GO:0005886">
    <property type="term" value="C:plasma membrane"/>
    <property type="evidence" value="ECO:0007669"/>
    <property type="project" value="UniProtKB-SubCell"/>
</dbReference>
<name>A0A218XBM6_PUNGR</name>
<reference evidence="26" key="1">
    <citation type="journal article" date="2017" name="Plant J.">
        <title>The pomegranate (Punica granatum L.) genome and the genomics of punicalagin biosynthesis.</title>
        <authorList>
            <person name="Qin G."/>
            <person name="Xu C."/>
            <person name="Ming R."/>
            <person name="Tang H."/>
            <person name="Guyot R."/>
            <person name="Kramer E.M."/>
            <person name="Hu Y."/>
            <person name="Yi X."/>
            <person name="Qi Y."/>
            <person name="Xu X."/>
            <person name="Gao Z."/>
            <person name="Pan H."/>
            <person name="Jian J."/>
            <person name="Tian Y."/>
            <person name="Yue Z."/>
            <person name="Xu Y."/>
        </authorList>
    </citation>
    <scope>NUCLEOTIDE SEQUENCE [LARGE SCALE GENOMIC DNA]</scope>
    <source>
        <strain evidence="26">cv. Dabenzi</strain>
    </source>
</reference>
<feature type="transmembrane region" description="Helical" evidence="23">
    <location>
        <begin position="12"/>
        <end position="34"/>
    </location>
</feature>
<protein>
    <recommendedName>
        <fullName evidence="4">non-specific serine/threonine protein kinase</fullName>
        <ecNumber evidence="4">2.7.11.1</ecNumber>
    </recommendedName>
</protein>
<dbReference type="SUPFAM" id="SSF56112">
    <property type="entry name" value="Protein kinase-like (PK-like)"/>
    <property type="match status" value="1"/>
</dbReference>
<keyword evidence="6" id="KW-0723">Serine/threonine-protein kinase</keyword>
<dbReference type="PROSITE" id="PS00108">
    <property type="entry name" value="PROTEIN_KINASE_ST"/>
    <property type="match status" value="1"/>
</dbReference>
<evidence type="ECO:0000256" key="6">
    <source>
        <dbReference type="ARBA" id="ARBA00022527"/>
    </source>
</evidence>
<keyword evidence="10 23" id="KW-0812">Transmembrane</keyword>
<evidence type="ECO:0000256" key="22">
    <source>
        <dbReference type="PROSITE-ProRule" id="PRU10141"/>
    </source>
</evidence>
<evidence type="ECO:0000256" key="10">
    <source>
        <dbReference type="ARBA" id="ARBA00022692"/>
    </source>
</evidence>
<dbReference type="InterPro" id="IPR013210">
    <property type="entry name" value="LRR_N_plant-typ"/>
</dbReference>
<sequence>MNPKKPNCSPKIHALAVILYQIATAATAITAFSLTNETDYHALLAFKGEIASDSSDALSSWNDSIHFCAWTGVICGKKHQRVTQLLLPSLQLVGPLSPYIWNLTFLRVLDLDDNHLKGVLPEEIGQLSRLQNLALSNNSFEGELPRNLTNCADLRGLYLYGNNLRGQIPDELGSLMKLTELELSSNSFTGEIPSVLGNLSTLTGLDLSQNPLRGSIPPQLGYLSKLEFLQLGLNNLSGHIPPSLYNISSIQTFALAENNLSGSLPSYLFLAFPELEGLYLGGNKFSGLVPSSIANASRAVMIFFAKNALVGPVPSDLGGLTNLQRFNLEENNLGTEEGDDLSFLTSLTNCSKLQELSVDNNRLKGVLPDSVANLSSTLRAFTVYRNFISGSIPSGIGNLVNLQFLALGENMLTGRIPSSIVKLSELQQLYLNQNNLSGMIPSTLGNMTSLSELVLEYNRLEGTIPASLGDCTHLSLLDIDENLLVGVMPPELFGVSSILFLSLAGNHFTGPIPSLVGNLANLQRLDVSENNMSGEIPSTLGDCLVLEYLYLGGNRFDGTVSNSIANLRGLKTLNISRNNFSGQIPGFLAELPFIEGIDLSFNKFEGEVPNKGIFQNLSAVLVAGNNDICGGPPSLQLPKCNGGKAEKDRERTSSRRTVLAITVTVSIFSLLVGIIAIILYRSKKSKRGNASMFSTEDHYPKLSYGELSHATNGFSPTNMIGEGSFGAVYKGVLPSSGQIVAVKVLKLGEQGASKSFMAECEALRNIRHRNLVKTITACSSIDFRGEDFKALVFEFMLNGSLEKWLHPVPEEIRGADNNTRLSVTQRMNVAIDVAAAVHYLHHQCQTPIVHSDLKPSNVLLDSDFSAHVSDFGLAKFLAVRASGTQSSSIGARGTIGYVPPEYGVGGKVSTRGDIYSFGILLLELFTGKRPTDPMFSGEFDLREFVKRSLPDGLNQVLDPLLCLGSVQGCLQQCLLTVLRVGLMCSAMQPNERTDIGEAAAELQKALDFLKVHNKRDVKAMCSIDI</sequence>
<dbReference type="InterPro" id="IPR000719">
    <property type="entry name" value="Prot_kinase_dom"/>
</dbReference>
<feature type="binding site" evidence="22">
    <location>
        <position position="743"/>
    </location>
    <ligand>
        <name>ATP</name>
        <dbReference type="ChEBI" id="CHEBI:30616"/>
    </ligand>
</feature>
<dbReference type="Gene3D" id="3.80.10.10">
    <property type="entry name" value="Ribonuclease Inhibitor"/>
    <property type="match status" value="4"/>
</dbReference>
<dbReference type="AlphaFoldDB" id="A0A218XBM6"/>